<keyword evidence="2" id="KW-1133">Transmembrane helix</keyword>
<dbReference type="Proteomes" id="UP000017840">
    <property type="component" value="Unassembled WGS sequence"/>
</dbReference>
<feature type="transmembrane region" description="Helical" evidence="2">
    <location>
        <begin position="431"/>
        <end position="450"/>
    </location>
</feature>
<feature type="transmembrane region" description="Helical" evidence="2">
    <location>
        <begin position="252"/>
        <end position="270"/>
    </location>
</feature>
<evidence type="ECO:0000313" key="3">
    <source>
        <dbReference type="EMBL" id="ESP89841.1"/>
    </source>
</evidence>
<feature type="transmembrane region" description="Helical" evidence="2">
    <location>
        <begin position="172"/>
        <end position="189"/>
    </location>
</feature>
<dbReference type="SUPFAM" id="SSF81442">
    <property type="entry name" value="Cytochrome c oxidase subunit I-like"/>
    <property type="match status" value="1"/>
</dbReference>
<accession>V4GXH2</accession>
<organism evidence="3 4">
    <name type="scientific">Candidatus Halobonum tyrrellensis G22</name>
    <dbReference type="NCBI Taxonomy" id="1324957"/>
    <lineage>
        <taxon>Archaea</taxon>
        <taxon>Methanobacteriati</taxon>
        <taxon>Methanobacteriota</taxon>
        <taxon>Stenosarchaea group</taxon>
        <taxon>Halobacteria</taxon>
        <taxon>Halobacteriales</taxon>
        <taxon>Haloferacaceae</taxon>
        <taxon>Candidatus Halobonum</taxon>
    </lineage>
</organism>
<evidence type="ECO:0000256" key="1">
    <source>
        <dbReference type="SAM" id="MobiDB-lite"/>
    </source>
</evidence>
<dbReference type="eggNOG" id="arCOG06270">
    <property type="taxonomic scope" value="Archaea"/>
</dbReference>
<proteinExistence type="predicted"/>
<feature type="transmembrane region" description="Helical" evidence="2">
    <location>
        <begin position="116"/>
        <end position="138"/>
    </location>
</feature>
<dbReference type="Gene3D" id="1.20.210.10">
    <property type="entry name" value="Cytochrome c oxidase-like, subunit I domain"/>
    <property type="match status" value="1"/>
</dbReference>
<dbReference type="EMBL" id="ASGZ01000005">
    <property type="protein sequence ID" value="ESP89841.1"/>
    <property type="molecule type" value="Genomic_DNA"/>
</dbReference>
<keyword evidence="4" id="KW-1185">Reference proteome</keyword>
<name>V4GXH2_9EURY</name>
<keyword evidence="2" id="KW-0812">Transmembrane</keyword>
<feature type="transmembrane region" description="Helical" evidence="2">
    <location>
        <begin position="310"/>
        <end position="332"/>
    </location>
</feature>
<feature type="compositionally biased region" description="Basic and acidic residues" evidence="1">
    <location>
        <begin position="32"/>
        <end position="41"/>
    </location>
</feature>
<sequence length="517" mass="54321">MDGRDPGGSAFTRTCSVAAVADRGTGRPLSRRATDPRRRSPFEGNMFARTPTVVAFVDSPMSAIPRAVETDRQPPMSVPLRHFVVGLGFLLGCGVVGVLGSAGVVPSRTWLARVHLLLVGWVCVTIMGAMTQFVPVWSGRALHSERLATVQLPLVTVGLLGFVGCLLVESYALLPVFGCAMAAGFWTFAYNVGRTLLDARPWDVTERHFAVAVGFLVVVTTLGPLLAVGYARPALGGLPVGRTGLRTAHATVGVFGVVLTTVFGALYQLGTMFTGTELDRVDRALGRIEEVGHPVGVAALALGRLFDVVALGRVGALLVAVSVFAFGVVLARRLRGATVPWNAMLRRYAVVAGAMLSWAALTLPVWAASPLDPAALFGAPSATALLFVGVVGFVVWGTLYHVVPFVVWVHRYSDRLGLGDVPTVADLYDDRLAATDFAALSVGGSILVLAESVGLPDAVVSLGGVLVFLGVVVFVVNVLSVVYRHGRGSSNAPSVTADERRTAGDAVDRDSREGSSV</sequence>
<feature type="transmembrane region" description="Helical" evidence="2">
    <location>
        <begin position="209"/>
        <end position="231"/>
    </location>
</feature>
<protein>
    <submittedName>
        <fullName evidence="3">Uncharacterized protein</fullName>
    </submittedName>
</protein>
<feature type="compositionally biased region" description="Basic and acidic residues" evidence="1">
    <location>
        <begin position="497"/>
        <end position="517"/>
    </location>
</feature>
<evidence type="ECO:0000313" key="4">
    <source>
        <dbReference type="Proteomes" id="UP000017840"/>
    </source>
</evidence>
<feature type="transmembrane region" description="Helical" evidence="2">
    <location>
        <begin position="386"/>
        <end position="410"/>
    </location>
</feature>
<feature type="region of interest" description="Disordered" evidence="1">
    <location>
        <begin position="23"/>
        <end position="42"/>
    </location>
</feature>
<keyword evidence="2" id="KW-0472">Membrane</keyword>
<dbReference type="AlphaFoldDB" id="V4GXH2"/>
<feature type="transmembrane region" description="Helical" evidence="2">
    <location>
        <begin position="462"/>
        <end position="483"/>
    </location>
</feature>
<dbReference type="PATRIC" id="fig|1324957.4.peg.536"/>
<dbReference type="STRING" id="1324957.K933_02621"/>
<feature type="transmembrane region" description="Helical" evidence="2">
    <location>
        <begin position="150"/>
        <end position="167"/>
    </location>
</feature>
<comment type="caution">
    <text evidence="3">The sequence shown here is derived from an EMBL/GenBank/DDBJ whole genome shotgun (WGS) entry which is preliminary data.</text>
</comment>
<evidence type="ECO:0000256" key="2">
    <source>
        <dbReference type="SAM" id="Phobius"/>
    </source>
</evidence>
<feature type="region of interest" description="Disordered" evidence="1">
    <location>
        <begin position="487"/>
        <end position="517"/>
    </location>
</feature>
<dbReference type="InterPro" id="IPR036927">
    <property type="entry name" value="Cyt_c_oxase-like_su1_sf"/>
</dbReference>
<reference evidence="3 4" key="1">
    <citation type="journal article" date="2013" name="Genome Announc.">
        <title>Draft Genome Sequence of 'Candidatus Halobonum tyrrellensis' Strain G22, Isolated from the Hypersaline Waters of Lake Tyrrell, Australia.</title>
        <authorList>
            <person name="Ugalde J.A."/>
            <person name="Narasingarao P."/>
            <person name="Kuo S."/>
            <person name="Podell S."/>
            <person name="Allen E.E."/>
        </authorList>
    </citation>
    <scope>NUCLEOTIDE SEQUENCE [LARGE SCALE GENOMIC DNA]</scope>
    <source>
        <strain evidence="3 4">G22</strain>
    </source>
</reference>
<gene>
    <name evidence="3" type="ORF">K933_02621</name>
</gene>
<feature type="transmembrane region" description="Helical" evidence="2">
    <location>
        <begin position="83"/>
        <end position="104"/>
    </location>
</feature>
<feature type="transmembrane region" description="Helical" evidence="2">
    <location>
        <begin position="344"/>
        <end position="366"/>
    </location>
</feature>